<gene>
    <name evidence="2" type="ORF">GCM10008013_42700</name>
</gene>
<dbReference type="Gene3D" id="3.40.50.1110">
    <property type="entry name" value="SGNH hydrolase"/>
    <property type="match status" value="1"/>
</dbReference>
<accession>A0ABQ1YTK3</accession>
<feature type="domain" description="Carbohydrate esterase 2 N-terminal" evidence="1">
    <location>
        <begin position="20"/>
        <end position="131"/>
    </location>
</feature>
<dbReference type="Gene3D" id="2.60.120.260">
    <property type="entry name" value="Galactose-binding domain-like"/>
    <property type="match status" value="1"/>
</dbReference>
<name>A0ABQ1YTK3_9BACL</name>
<reference evidence="3" key="1">
    <citation type="journal article" date="2019" name="Int. J. Syst. Evol. Microbiol.">
        <title>The Global Catalogue of Microorganisms (GCM) 10K type strain sequencing project: providing services to taxonomists for standard genome sequencing and annotation.</title>
        <authorList>
            <consortium name="The Broad Institute Genomics Platform"/>
            <consortium name="The Broad Institute Genome Sequencing Center for Infectious Disease"/>
            <person name="Wu L."/>
            <person name="Ma J."/>
        </authorList>
    </citation>
    <scope>NUCLEOTIDE SEQUENCE [LARGE SCALE GENOMIC DNA]</scope>
    <source>
        <strain evidence="3">CGMCC 1.12769</strain>
    </source>
</reference>
<dbReference type="SUPFAM" id="SSF52266">
    <property type="entry name" value="SGNH hydrolase"/>
    <property type="match status" value="1"/>
</dbReference>
<keyword evidence="3" id="KW-1185">Reference proteome</keyword>
<dbReference type="InterPro" id="IPR037461">
    <property type="entry name" value="CtCE2-like_dom"/>
</dbReference>
<evidence type="ECO:0000313" key="2">
    <source>
        <dbReference type="EMBL" id="GGH36051.1"/>
    </source>
</evidence>
<dbReference type="CDD" id="cd01831">
    <property type="entry name" value="Endoglucanase_E_like"/>
    <property type="match status" value="1"/>
</dbReference>
<dbReference type="PANTHER" id="PTHR37834:SF2">
    <property type="entry name" value="ESTERASE, SGNH HYDROLASE-TYPE"/>
    <property type="match status" value="1"/>
</dbReference>
<evidence type="ECO:0000313" key="3">
    <source>
        <dbReference type="Proteomes" id="UP000659344"/>
    </source>
</evidence>
<dbReference type="InterPro" id="IPR052762">
    <property type="entry name" value="PCW_deacetylase/CE"/>
</dbReference>
<proteinExistence type="predicted"/>
<dbReference type="Pfam" id="PF17996">
    <property type="entry name" value="CE2_N"/>
    <property type="match status" value="1"/>
</dbReference>
<protein>
    <submittedName>
        <fullName evidence="2">Acetylxylan esterase</fullName>
    </submittedName>
</protein>
<dbReference type="PANTHER" id="PTHR37834">
    <property type="entry name" value="GDSL-LIKE LIPASE/ACYLHYDROLASE DOMAIN PROTEIN (AFU_ORTHOLOGUE AFUA_2G00620)"/>
    <property type="match status" value="1"/>
</dbReference>
<dbReference type="Proteomes" id="UP000659344">
    <property type="component" value="Unassembled WGS sequence"/>
</dbReference>
<comment type="caution">
    <text evidence="2">The sequence shown here is derived from an EMBL/GenBank/DDBJ whole genome shotgun (WGS) entry which is preliminary data.</text>
</comment>
<organism evidence="2 3">
    <name type="scientific">Paenibacillus segetis</name>
    <dbReference type="NCBI Taxonomy" id="1325360"/>
    <lineage>
        <taxon>Bacteria</taxon>
        <taxon>Bacillati</taxon>
        <taxon>Bacillota</taxon>
        <taxon>Bacilli</taxon>
        <taxon>Bacillales</taxon>
        <taxon>Paenibacillaceae</taxon>
        <taxon>Paenibacillus</taxon>
    </lineage>
</organism>
<dbReference type="InterPro" id="IPR040794">
    <property type="entry name" value="CE2_N"/>
</dbReference>
<dbReference type="InterPro" id="IPR001087">
    <property type="entry name" value="GDSL"/>
</dbReference>
<dbReference type="Pfam" id="PF00657">
    <property type="entry name" value="Lipase_GDSL"/>
    <property type="match status" value="1"/>
</dbReference>
<dbReference type="InterPro" id="IPR036514">
    <property type="entry name" value="SGNH_hydro_sf"/>
</dbReference>
<sequence length="358" mass="39738">MSMSEAAHVYKATEKYVKIIGRTYDYNEVLWLALSGGGVEFSFYGKKAEMIIKGDPIAVSGDNEARIGIYVNGIRVIDDMVNEPLKRYTAFDSDTEQQVTIKVVKLSEAALSTIGIQEIIVDAKEGIKPTPENVHKIEFIGDSITCGYGVDDDDVAGSFSTKTEDVTKTYAYLTSQKLQADHSMVSYSGYGIISGYTENGEKLLSQLVPDYYEKVGKSEGKFDGTVVPQSVSWDFGKFVPDLIVVNLGTNDYSYTKDEPDRQADYTKQYTEFLKMVRRTNPGATLLCAFGIMGDSLYPCVKHAVSQYTKETGDTNIAVMKFDVQLEADGYVVNFHPSEVTQEKAAEKLVAHIKTLMKW</sequence>
<evidence type="ECO:0000259" key="1">
    <source>
        <dbReference type="Pfam" id="PF17996"/>
    </source>
</evidence>
<dbReference type="EMBL" id="BMFT01000004">
    <property type="protein sequence ID" value="GGH36051.1"/>
    <property type="molecule type" value="Genomic_DNA"/>
</dbReference>
<dbReference type="RefSeq" id="WP_229753646.1">
    <property type="nucleotide sequence ID" value="NZ_BMFT01000004.1"/>
</dbReference>